<dbReference type="InterPro" id="IPR050951">
    <property type="entry name" value="Retrovirus_Pol_polyprotein"/>
</dbReference>
<comment type="caution">
    <text evidence="1">The sequence shown here is derived from an EMBL/GenBank/DDBJ whole genome shotgun (WGS) entry which is preliminary data.</text>
</comment>
<evidence type="ECO:0000313" key="1">
    <source>
        <dbReference type="EMBL" id="PIK34577.1"/>
    </source>
</evidence>
<dbReference type="OrthoDB" id="10030726at2759"/>
<reference evidence="1 2" key="1">
    <citation type="journal article" date="2017" name="PLoS Biol.">
        <title>The sea cucumber genome provides insights into morphological evolution and visceral regeneration.</title>
        <authorList>
            <person name="Zhang X."/>
            <person name="Sun L."/>
            <person name="Yuan J."/>
            <person name="Sun Y."/>
            <person name="Gao Y."/>
            <person name="Zhang L."/>
            <person name="Li S."/>
            <person name="Dai H."/>
            <person name="Hamel J.F."/>
            <person name="Liu C."/>
            <person name="Yu Y."/>
            <person name="Liu S."/>
            <person name="Lin W."/>
            <person name="Guo K."/>
            <person name="Jin S."/>
            <person name="Xu P."/>
            <person name="Storey K.B."/>
            <person name="Huan P."/>
            <person name="Zhang T."/>
            <person name="Zhou Y."/>
            <person name="Zhang J."/>
            <person name="Lin C."/>
            <person name="Li X."/>
            <person name="Xing L."/>
            <person name="Huo D."/>
            <person name="Sun M."/>
            <person name="Wang L."/>
            <person name="Mercier A."/>
            <person name="Li F."/>
            <person name="Yang H."/>
            <person name="Xiang J."/>
        </authorList>
    </citation>
    <scope>NUCLEOTIDE SEQUENCE [LARGE SCALE GENOMIC DNA]</scope>
    <source>
        <strain evidence="1">Shaxun</strain>
        <tissue evidence="1">Muscle</tissue>
    </source>
</reference>
<sequence>MGQAYWKLKPGVPESRHVMVGRALVDTSRRTVPIRLLNGTSNPVTLYKGTHVGIVSPIANVVEVDEVENNYTSGLPAEMEDLLHRSGEGVPDCERIRLRQFLQEIFVTTDHGSLRWLYNFKSPEGQVARWLEVLGTYDFQIETRPGRVHANADALSRSDPPCIGVPANPPIETPGLCNIVTADSNWVESCTKEQLRGYQLKDSNIGPVLNWKESGSRPPWEQISGLDRAAKAYWGQWDLLSIKDGVLYRRWVSNTGAHDRDVIVMPQVLREDVLYELHILQPGVT</sequence>
<name>A0A2G8JFQ0_STIJA</name>
<proteinExistence type="predicted"/>
<accession>A0A2G8JFQ0</accession>
<dbReference type="AlphaFoldDB" id="A0A2G8JFQ0"/>
<gene>
    <name evidence="1" type="ORF">BSL78_28601</name>
</gene>
<dbReference type="Proteomes" id="UP000230750">
    <property type="component" value="Unassembled WGS sequence"/>
</dbReference>
<organism evidence="1 2">
    <name type="scientific">Stichopus japonicus</name>
    <name type="common">Sea cucumber</name>
    <dbReference type="NCBI Taxonomy" id="307972"/>
    <lineage>
        <taxon>Eukaryota</taxon>
        <taxon>Metazoa</taxon>
        <taxon>Echinodermata</taxon>
        <taxon>Eleutherozoa</taxon>
        <taxon>Echinozoa</taxon>
        <taxon>Holothuroidea</taxon>
        <taxon>Aspidochirotacea</taxon>
        <taxon>Aspidochirotida</taxon>
        <taxon>Stichopodidae</taxon>
        <taxon>Apostichopus</taxon>
    </lineage>
</organism>
<evidence type="ECO:0000313" key="2">
    <source>
        <dbReference type="Proteomes" id="UP000230750"/>
    </source>
</evidence>
<dbReference type="PANTHER" id="PTHR37984:SF5">
    <property type="entry name" value="PROTEIN NYNRIN-LIKE"/>
    <property type="match status" value="1"/>
</dbReference>
<dbReference type="PANTHER" id="PTHR37984">
    <property type="entry name" value="PROTEIN CBG26694"/>
    <property type="match status" value="1"/>
</dbReference>
<keyword evidence="2" id="KW-1185">Reference proteome</keyword>
<protein>
    <submittedName>
        <fullName evidence="1">Retrovirus-related Pol polyprotein from transposon</fullName>
    </submittedName>
</protein>
<dbReference type="EMBL" id="MRZV01002133">
    <property type="protein sequence ID" value="PIK34577.1"/>
    <property type="molecule type" value="Genomic_DNA"/>
</dbReference>